<accession>A0A6B2LFQ4</accession>
<protein>
    <recommendedName>
        <fullName evidence="2">Endonuclease/exonuclease/phosphatase domain-containing protein</fullName>
    </recommendedName>
</protein>
<evidence type="ECO:0000256" key="1">
    <source>
        <dbReference type="ARBA" id="ARBA00006335"/>
    </source>
</evidence>
<dbReference type="EMBL" id="GIBP01006914">
    <property type="protein sequence ID" value="NDV35883.1"/>
    <property type="molecule type" value="Transcribed_RNA"/>
</dbReference>
<comment type="similarity">
    <text evidence="1">Belongs to the neutral sphingomyelinase family.</text>
</comment>
<dbReference type="Pfam" id="PF03372">
    <property type="entry name" value="Exo_endo_phos"/>
    <property type="match status" value="1"/>
</dbReference>
<feature type="domain" description="Endonuclease/exonuclease/phosphatase" evidence="2">
    <location>
        <begin position="7"/>
        <end position="184"/>
    </location>
</feature>
<dbReference type="InterPro" id="IPR036691">
    <property type="entry name" value="Endo/exonu/phosph_ase_sf"/>
</dbReference>
<dbReference type="AlphaFoldDB" id="A0A6B2LFQ4"/>
<dbReference type="InterPro" id="IPR005135">
    <property type="entry name" value="Endo/exonuclease/phosphatase"/>
</dbReference>
<sequence>MLTQNMNIHHFVYHSYANRESRIKGLLAVLEDFDIVALQEVFVFNTPLMGNVGTFGRQSILDHWKHHYAVPPSPPLLQQDSGLMILSKYPILQTWSLSFDHRGPTEYLSQKGALMAKIEVGDKKVNVITTHLDARSAAVRALQVDQIVDQFLHKTLGLGDGETEEGCILVGDLNSNPMKSGYSAAISYFADSQDEFVKVSQKLDPLKEVRSQGGIPYERTMAFNVCLALHTMSM</sequence>
<evidence type="ECO:0000259" key="2">
    <source>
        <dbReference type="Pfam" id="PF03372"/>
    </source>
</evidence>
<dbReference type="GO" id="GO:0004767">
    <property type="term" value="F:sphingomyelin phosphodiesterase activity"/>
    <property type="evidence" value="ECO:0007669"/>
    <property type="project" value="InterPro"/>
</dbReference>
<dbReference type="Gene3D" id="3.60.10.10">
    <property type="entry name" value="Endonuclease/exonuclease/phosphatase"/>
    <property type="match status" value="1"/>
</dbReference>
<reference evidence="3" key="1">
    <citation type="journal article" date="2020" name="J. Eukaryot. Microbiol.">
        <title>De novo Sequencing, Assembly and Annotation of the Transcriptome for the Free-Living Testate Amoeba Arcella intermedia.</title>
        <authorList>
            <person name="Ribeiro G.M."/>
            <person name="Porfirio-Sousa A.L."/>
            <person name="Maurer-Alcala X.X."/>
            <person name="Katz L.A."/>
            <person name="Lahr D.J.G."/>
        </authorList>
    </citation>
    <scope>NUCLEOTIDE SEQUENCE</scope>
</reference>
<dbReference type="InterPro" id="IPR038772">
    <property type="entry name" value="Sph/SMPD2-like"/>
</dbReference>
<proteinExistence type="inferred from homology"/>
<dbReference type="SUPFAM" id="SSF56219">
    <property type="entry name" value="DNase I-like"/>
    <property type="match status" value="1"/>
</dbReference>
<dbReference type="PANTHER" id="PTHR16320:SF23">
    <property type="entry name" value="SPHINGOMYELINASE C 1"/>
    <property type="match status" value="1"/>
</dbReference>
<evidence type="ECO:0000313" key="3">
    <source>
        <dbReference type="EMBL" id="NDV35883.1"/>
    </source>
</evidence>
<organism evidence="3">
    <name type="scientific">Arcella intermedia</name>
    <dbReference type="NCBI Taxonomy" id="1963864"/>
    <lineage>
        <taxon>Eukaryota</taxon>
        <taxon>Amoebozoa</taxon>
        <taxon>Tubulinea</taxon>
        <taxon>Elardia</taxon>
        <taxon>Arcellinida</taxon>
        <taxon>Sphaerothecina</taxon>
        <taxon>Arcellidae</taxon>
        <taxon>Arcella</taxon>
    </lineage>
</organism>
<name>A0A6B2LFQ4_9EUKA</name>
<dbReference type="PANTHER" id="PTHR16320">
    <property type="entry name" value="SPHINGOMYELINASE FAMILY MEMBER"/>
    <property type="match status" value="1"/>
</dbReference>